<feature type="transmembrane region" description="Helical" evidence="7">
    <location>
        <begin position="263"/>
        <end position="290"/>
    </location>
</feature>
<dbReference type="CDD" id="cd04187">
    <property type="entry name" value="DPM1_like_bac"/>
    <property type="match status" value="1"/>
</dbReference>
<dbReference type="Proteomes" id="UP001198862">
    <property type="component" value="Unassembled WGS sequence"/>
</dbReference>
<sequence length="349" mass="39355">MPEQSLPFTSESPTSRDVALEHQLAVQRARRPADPLLSLVVPVFNEEETIDLFLDTVTPMLERDGVRFEIVFVNDGSRDDTFARLFERSRADRRVRIVNLSRNFGKEAALTAGIDHARGDVLVPMDIDLQDPPELIAAFIARWREGYDIVYGIRAARHADTRAKRVSAGWFYRVFNSMSPVRIPPNVGDFRLVDRRAVEVLRQLPERNRFMKGLFAWVGFNSVGVPYERPERAAGTTKFNLWRLWNFAIDGVVSFSTAPLRAWFYVGVVIAAVAMLYALFIVTRVLIFGIDTPGYASLLIAVLLMGAIQLLSLGIIGEYLGRLFIEVKGRPIYVVEGVYEDVPPRPPAT</sequence>
<organism evidence="9 10">
    <name type="scientific">Reyranella aquatilis</name>
    <dbReference type="NCBI Taxonomy" id="2035356"/>
    <lineage>
        <taxon>Bacteria</taxon>
        <taxon>Pseudomonadati</taxon>
        <taxon>Pseudomonadota</taxon>
        <taxon>Alphaproteobacteria</taxon>
        <taxon>Hyphomicrobiales</taxon>
        <taxon>Reyranellaceae</taxon>
        <taxon>Reyranella</taxon>
    </lineage>
</organism>
<dbReference type="RefSeq" id="WP_230554064.1">
    <property type="nucleotide sequence ID" value="NZ_JAJISD010000016.1"/>
</dbReference>
<evidence type="ECO:0000256" key="2">
    <source>
        <dbReference type="ARBA" id="ARBA00022676"/>
    </source>
</evidence>
<protein>
    <submittedName>
        <fullName evidence="9">Glycosyltransferase family 2 protein</fullName>
    </submittedName>
</protein>
<dbReference type="InterPro" id="IPR001173">
    <property type="entry name" value="Glyco_trans_2-like"/>
</dbReference>
<keyword evidence="6 7" id="KW-0472">Membrane</keyword>
<evidence type="ECO:0000259" key="8">
    <source>
        <dbReference type="Pfam" id="PF00535"/>
    </source>
</evidence>
<dbReference type="PANTHER" id="PTHR48090">
    <property type="entry name" value="UNDECAPRENYL-PHOSPHATE 4-DEOXY-4-FORMAMIDO-L-ARABINOSE TRANSFERASE-RELATED"/>
    <property type="match status" value="1"/>
</dbReference>
<keyword evidence="4 7" id="KW-0812">Transmembrane</keyword>
<comment type="subcellular location">
    <subcellularLocation>
        <location evidence="1">Membrane</location>
        <topology evidence="1">Multi-pass membrane protein</topology>
    </subcellularLocation>
</comment>
<reference evidence="9 10" key="1">
    <citation type="submission" date="2021-11" db="EMBL/GenBank/DDBJ databases">
        <authorList>
            <person name="Lee D.-H."/>
            <person name="Kim S.-B."/>
        </authorList>
    </citation>
    <scope>NUCLEOTIDE SEQUENCE [LARGE SCALE GENOMIC DNA]</scope>
    <source>
        <strain evidence="9 10">KCTC 52223</strain>
    </source>
</reference>
<dbReference type="Gene3D" id="3.90.550.10">
    <property type="entry name" value="Spore Coat Polysaccharide Biosynthesis Protein SpsA, Chain A"/>
    <property type="match status" value="1"/>
</dbReference>
<dbReference type="SUPFAM" id="SSF53448">
    <property type="entry name" value="Nucleotide-diphospho-sugar transferases"/>
    <property type="match status" value="1"/>
</dbReference>
<accession>A0ABS8L2T4</accession>
<dbReference type="InterPro" id="IPR029044">
    <property type="entry name" value="Nucleotide-diphossugar_trans"/>
</dbReference>
<evidence type="ECO:0000313" key="9">
    <source>
        <dbReference type="EMBL" id="MCC8432647.1"/>
    </source>
</evidence>
<gene>
    <name evidence="9" type="ORF">LJ725_27055</name>
</gene>
<feature type="domain" description="Glycosyltransferase 2-like" evidence="8">
    <location>
        <begin position="38"/>
        <end position="199"/>
    </location>
</feature>
<evidence type="ECO:0000256" key="7">
    <source>
        <dbReference type="SAM" id="Phobius"/>
    </source>
</evidence>
<dbReference type="Pfam" id="PF00535">
    <property type="entry name" value="Glycos_transf_2"/>
    <property type="match status" value="1"/>
</dbReference>
<evidence type="ECO:0000256" key="4">
    <source>
        <dbReference type="ARBA" id="ARBA00022692"/>
    </source>
</evidence>
<keyword evidence="10" id="KW-1185">Reference proteome</keyword>
<dbReference type="EMBL" id="JAJISD010000016">
    <property type="protein sequence ID" value="MCC8432647.1"/>
    <property type="molecule type" value="Genomic_DNA"/>
</dbReference>
<evidence type="ECO:0000256" key="1">
    <source>
        <dbReference type="ARBA" id="ARBA00004141"/>
    </source>
</evidence>
<evidence type="ECO:0000313" key="10">
    <source>
        <dbReference type="Proteomes" id="UP001198862"/>
    </source>
</evidence>
<keyword evidence="3" id="KW-0808">Transferase</keyword>
<evidence type="ECO:0000256" key="3">
    <source>
        <dbReference type="ARBA" id="ARBA00022679"/>
    </source>
</evidence>
<comment type="caution">
    <text evidence="9">The sequence shown here is derived from an EMBL/GenBank/DDBJ whole genome shotgun (WGS) entry which is preliminary data.</text>
</comment>
<evidence type="ECO:0000256" key="6">
    <source>
        <dbReference type="ARBA" id="ARBA00023136"/>
    </source>
</evidence>
<feature type="transmembrane region" description="Helical" evidence="7">
    <location>
        <begin position="296"/>
        <end position="320"/>
    </location>
</feature>
<dbReference type="PANTHER" id="PTHR48090:SF1">
    <property type="entry name" value="PROPHAGE BACTOPRENOL GLUCOSYL TRANSFERASE HOMOLOG"/>
    <property type="match status" value="1"/>
</dbReference>
<keyword evidence="5 7" id="KW-1133">Transmembrane helix</keyword>
<name>A0ABS8L2T4_9HYPH</name>
<proteinExistence type="predicted"/>
<dbReference type="InterPro" id="IPR050256">
    <property type="entry name" value="Glycosyltransferase_2"/>
</dbReference>
<evidence type="ECO:0000256" key="5">
    <source>
        <dbReference type="ARBA" id="ARBA00022989"/>
    </source>
</evidence>
<keyword evidence="2" id="KW-0328">Glycosyltransferase</keyword>